<feature type="region of interest" description="Disordered" evidence="1">
    <location>
        <begin position="82"/>
        <end position="117"/>
    </location>
</feature>
<sequence>MIPETAMSPWVVPNSVKSPVRSSAPSAVTKSAEVEVAVLGNETSHARLVLPPTIEVMATSDVETPAAEETCREWDEVKELWKSSSSKAEMDNVEKLDEKDTTSTTSPPGGRGGKGGMEGAAVGVTVVALGGMVGADVGDVGVAVGAADGVLVGSRVLGDDVGAAVVGEDVVGGMVVGVPVGATVGEVGEAVGEVDGEAVGEVVGEVLGEGPLVIVVKLLARTVVPTENPHIVIAQTLPVQLFSAVKEKARAEVPEGTLVDWIVMLVVVFSKAWMLMHVVDGSPVK</sequence>
<feature type="compositionally biased region" description="Basic and acidic residues" evidence="1">
    <location>
        <begin position="88"/>
        <end position="101"/>
    </location>
</feature>
<comment type="caution">
    <text evidence="2">The sequence shown here is derived from an EMBL/GenBank/DDBJ whole genome shotgun (WGS) entry which is preliminary data.</text>
</comment>
<dbReference type="AlphaFoldDB" id="A0AAE0CG05"/>
<evidence type="ECO:0000313" key="2">
    <source>
        <dbReference type="EMBL" id="KAK3254368.1"/>
    </source>
</evidence>
<proteinExistence type="predicted"/>
<dbReference type="Proteomes" id="UP001190700">
    <property type="component" value="Unassembled WGS sequence"/>
</dbReference>
<protein>
    <submittedName>
        <fullName evidence="2">Uncharacterized protein</fullName>
    </submittedName>
</protein>
<name>A0AAE0CG05_9CHLO</name>
<accession>A0AAE0CG05</accession>
<organism evidence="2 3">
    <name type="scientific">Cymbomonas tetramitiformis</name>
    <dbReference type="NCBI Taxonomy" id="36881"/>
    <lineage>
        <taxon>Eukaryota</taxon>
        <taxon>Viridiplantae</taxon>
        <taxon>Chlorophyta</taxon>
        <taxon>Pyramimonadophyceae</taxon>
        <taxon>Pyramimonadales</taxon>
        <taxon>Pyramimonadaceae</taxon>
        <taxon>Cymbomonas</taxon>
    </lineage>
</organism>
<evidence type="ECO:0000256" key="1">
    <source>
        <dbReference type="SAM" id="MobiDB-lite"/>
    </source>
</evidence>
<reference evidence="2 3" key="1">
    <citation type="journal article" date="2015" name="Genome Biol. Evol.">
        <title>Comparative Genomics of a Bacterivorous Green Alga Reveals Evolutionary Causalities and Consequences of Phago-Mixotrophic Mode of Nutrition.</title>
        <authorList>
            <person name="Burns J.A."/>
            <person name="Paasch A."/>
            <person name="Narechania A."/>
            <person name="Kim E."/>
        </authorList>
    </citation>
    <scope>NUCLEOTIDE SEQUENCE [LARGE SCALE GENOMIC DNA]</scope>
    <source>
        <strain evidence="2 3">PLY_AMNH</strain>
    </source>
</reference>
<gene>
    <name evidence="2" type="ORF">CYMTET_36416</name>
</gene>
<keyword evidence="3" id="KW-1185">Reference proteome</keyword>
<dbReference type="EMBL" id="LGRX02023681">
    <property type="protein sequence ID" value="KAK3254368.1"/>
    <property type="molecule type" value="Genomic_DNA"/>
</dbReference>
<evidence type="ECO:0000313" key="3">
    <source>
        <dbReference type="Proteomes" id="UP001190700"/>
    </source>
</evidence>